<dbReference type="GO" id="GO:0004422">
    <property type="term" value="F:hypoxanthine phosphoribosyltransferase activity"/>
    <property type="evidence" value="ECO:0007669"/>
    <property type="project" value="InterPro"/>
</dbReference>
<dbReference type="SUPFAM" id="SSF53271">
    <property type="entry name" value="PRTase-like"/>
    <property type="match status" value="1"/>
</dbReference>
<dbReference type="GO" id="GO:0005829">
    <property type="term" value="C:cytosol"/>
    <property type="evidence" value="ECO:0007669"/>
    <property type="project" value="TreeGrafter"/>
</dbReference>
<evidence type="ECO:0000256" key="8">
    <source>
        <dbReference type="ARBA" id="ARBA00022679"/>
    </source>
</evidence>
<dbReference type="EMBL" id="CACRXK020002185">
    <property type="protein sequence ID" value="CAB3993104.1"/>
    <property type="molecule type" value="Genomic_DNA"/>
</dbReference>
<keyword evidence="10 13" id="KW-0660">Purine salvage</keyword>
<comment type="catalytic activity">
    <reaction evidence="13">
        <text>IMP + diphosphate = hypoxanthine + 5-phospho-alpha-D-ribose 1-diphosphate</text>
        <dbReference type="Rhea" id="RHEA:17973"/>
        <dbReference type="ChEBI" id="CHEBI:17368"/>
        <dbReference type="ChEBI" id="CHEBI:33019"/>
        <dbReference type="ChEBI" id="CHEBI:58017"/>
        <dbReference type="ChEBI" id="CHEBI:58053"/>
        <dbReference type="EC" id="2.4.2.8"/>
    </reaction>
</comment>
<dbReference type="Pfam" id="PF00156">
    <property type="entry name" value="Pribosyltran"/>
    <property type="match status" value="1"/>
</dbReference>
<sequence length="215" mass="24455">MAGCIKIEDGQTFSKEMFCIPQHYEDYLESVLIPKGLILNRTERLARDICRDLCHGPLVALCCLKGGYQFFSHLSEFIINYNGTSGHSVPFSIDFIRLKSYENDGSTNDVKIVGGSDLSSIKGKNVLIVEDIIDTGRTMEKMLEVVSQYKPAQVKVVSLLVKRTPLRSSSYRPDYIGFEVPDRFVVGYAIDYNEYFRDLNHICVINKEGIEKYRT</sequence>
<evidence type="ECO:0000256" key="10">
    <source>
        <dbReference type="ARBA" id="ARBA00022726"/>
    </source>
</evidence>
<dbReference type="AlphaFoldDB" id="A0A6S7GI57"/>
<dbReference type="UniPathway" id="UPA00591">
    <property type="reaction ID" value="UER00648"/>
</dbReference>
<comment type="caution">
    <text evidence="15">The sequence shown here is derived from an EMBL/GenBank/DDBJ whole genome shotgun (WGS) entry which is preliminary data.</text>
</comment>
<dbReference type="FunFam" id="3.40.50.2020:FF:000053">
    <property type="entry name" value="Hypoxanthine phosphoribosyltransferase"/>
    <property type="match status" value="1"/>
</dbReference>
<evidence type="ECO:0000256" key="3">
    <source>
        <dbReference type="ARBA" id="ARBA00004669"/>
    </source>
</evidence>
<keyword evidence="12 13" id="KW-0460">Magnesium</keyword>
<accession>A0A6S7GI57</accession>
<keyword evidence="6 13" id="KW-0963">Cytoplasm</keyword>
<dbReference type="GO" id="GO:0006166">
    <property type="term" value="P:purine ribonucleoside salvage"/>
    <property type="evidence" value="ECO:0007669"/>
    <property type="project" value="UniProtKB-KW"/>
</dbReference>
<dbReference type="GO" id="GO:0032263">
    <property type="term" value="P:GMP salvage"/>
    <property type="evidence" value="ECO:0007669"/>
    <property type="project" value="TreeGrafter"/>
</dbReference>
<evidence type="ECO:0000256" key="9">
    <source>
        <dbReference type="ARBA" id="ARBA00022723"/>
    </source>
</evidence>
<organism evidence="15 16">
    <name type="scientific">Paramuricea clavata</name>
    <name type="common">Red gorgonian</name>
    <name type="synonym">Violescent sea-whip</name>
    <dbReference type="NCBI Taxonomy" id="317549"/>
    <lineage>
        <taxon>Eukaryota</taxon>
        <taxon>Metazoa</taxon>
        <taxon>Cnidaria</taxon>
        <taxon>Anthozoa</taxon>
        <taxon>Octocorallia</taxon>
        <taxon>Malacalcyonacea</taxon>
        <taxon>Plexauridae</taxon>
        <taxon>Paramuricea</taxon>
    </lineage>
</organism>
<evidence type="ECO:0000256" key="13">
    <source>
        <dbReference type="RuleBase" id="RU364099"/>
    </source>
</evidence>
<feature type="domain" description="Phosphoribosyltransferase" evidence="14">
    <location>
        <begin position="39"/>
        <end position="192"/>
    </location>
</feature>
<evidence type="ECO:0000256" key="5">
    <source>
        <dbReference type="ARBA" id="ARBA00011895"/>
    </source>
</evidence>
<evidence type="ECO:0000313" key="15">
    <source>
        <dbReference type="EMBL" id="CAB3993104.1"/>
    </source>
</evidence>
<dbReference type="GO" id="GO:0000166">
    <property type="term" value="F:nucleotide binding"/>
    <property type="evidence" value="ECO:0007669"/>
    <property type="project" value="UniProtKB-KW"/>
</dbReference>
<dbReference type="EC" id="2.4.2.8" evidence="5 13"/>
<dbReference type="NCBIfam" id="TIGR01203">
    <property type="entry name" value="HGPRTase"/>
    <property type="match status" value="1"/>
</dbReference>
<comment type="subcellular location">
    <subcellularLocation>
        <location evidence="2 13">Cytoplasm</location>
    </subcellularLocation>
</comment>
<protein>
    <recommendedName>
        <fullName evidence="5 13">Hypoxanthine phosphoribosyltransferase</fullName>
        <ecNumber evidence="5 13">2.4.2.8</ecNumber>
    </recommendedName>
</protein>
<evidence type="ECO:0000313" key="16">
    <source>
        <dbReference type="Proteomes" id="UP001152795"/>
    </source>
</evidence>
<evidence type="ECO:0000256" key="2">
    <source>
        <dbReference type="ARBA" id="ARBA00004496"/>
    </source>
</evidence>
<comment type="cofactor">
    <cofactor evidence="1 13">
        <name>Mg(2+)</name>
        <dbReference type="ChEBI" id="CHEBI:18420"/>
    </cofactor>
</comment>
<keyword evidence="8 13" id="KW-0808">Transferase</keyword>
<reference evidence="15" key="1">
    <citation type="submission" date="2020-04" db="EMBL/GenBank/DDBJ databases">
        <authorList>
            <person name="Alioto T."/>
            <person name="Alioto T."/>
            <person name="Gomez Garrido J."/>
        </authorList>
    </citation>
    <scope>NUCLEOTIDE SEQUENCE</scope>
    <source>
        <strain evidence="15">A484AB</strain>
    </source>
</reference>
<evidence type="ECO:0000256" key="7">
    <source>
        <dbReference type="ARBA" id="ARBA00022676"/>
    </source>
</evidence>
<dbReference type="InterPro" id="IPR050408">
    <property type="entry name" value="HGPRT"/>
</dbReference>
<dbReference type="PANTHER" id="PTHR43340">
    <property type="entry name" value="HYPOXANTHINE-GUANINE PHOSPHORIBOSYLTRANSFERASE"/>
    <property type="match status" value="1"/>
</dbReference>
<dbReference type="Gene3D" id="3.40.50.2020">
    <property type="match status" value="1"/>
</dbReference>
<dbReference type="CDD" id="cd06223">
    <property type="entry name" value="PRTases_typeI"/>
    <property type="match status" value="1"/>
</dbReference>
<dbReference type="GO" id="GO:0000287">
    <property type="term" value="F:magnesium ion binding"/>
    <property type="evidence" value="ECO:0007669"/>
    <property type="project" value="TreeGrafter"/>
</dbReference>
<keyword evidence="7 13" id="KW-0328">Glycosyltransferase</keyword>
<comment type="similarity">
    <text evidence="4 13">Belongs to the purine/pyrimidine phosphoribosyltransferase family.</text>
</comment>
<name>A0A6S7GI57_PARCT</name>
<dbReference type="PANTHER" id="PTHR43340:SF1">
    <property type="entry name" value="HYPOXANTHINE PHOSPHORIBOSYLTRANSFERASE"/>
    <property type="match status" value="1"/>
</dbReference>
<keyword evidence="9 13" id="KW-0479">Metal-binding</keyword>
<dbReference type="GO" id="GO:0046100">
    <property type="term" value="P:hypoxanthine metabolic process"/>
    <property type="evidence" value="ECO:0007669"/>
    <property type="project" value="TreeGrafter"/>
</dbReference>
<evidence type="ECO:0000256" key="12">
    <source>
        <dbReference type="ARBA" id="ARBA00022842"/>
    </source>
</evidence>
<evidence type="ECO:0000256" key="6">
    <source>
        <dbReference type="ARBA" id="ARBA00022490"/>
    </source>
</evidence>
<dbReference type="GO" id="GO:0032264">
    <property type="term" value="P:IMP salvage"/>
    <property type="evidence" value="ECO:0007669"/>
    <property type="project" value="UniProtKB-UniPathway"/>
</dbReference>
<dbReference type="InterPro" id="IPR005904">
    <property type="entry name" value="Hxn_phspho_trans"/>
</dbReference>
<dbReference type="GO" id="GO:0006178">
    <property type="term" value="P:guanine salvage"/>
    <property type="evidence" value="ECO:0007669"/>
    <property type="project" value="TreeGrafter"/>
</dbReference>
<dbReference type="InterPro" id="IPR029057">
    <property type="entry name" value="PRTase-like"/>
</dbReference>
<comment type="pathway">
    <text evidence="3 13">Purine metabolism; IMP biosynthesis via salvage pathway; IMP from hypoxanthine: step 1/1.</text>
</comment>
<dbReference type="Proteomes" id="UP001152795">
    <property type="component" value="Unassembled WGS sequence"/>
</dbReference>
<evidence type="ECO:0000256" key="11">
    <source>
        <dbReference type="ARBA" id="ARBA00022741"/>
    </source>
</evidence>
<proteinExistence type="inferred from homology"/>
<evidence type="ECO:0000256" key="4">
    <source>
        <dbReference type="ARBA" id="ARBA00008391"/>
    </source>
</evidence>
<evidence type="ECO:0000259" key="14">
    <source>
        <dbReference type="Pfam" id="PF00156"/>
    </source>
</evidence>
<dbReference type="OrthoDB" id="9449045at2759"/>
<gene>
    <name evidence="15" type="ORF">PACLA_8A005752</name>
</gene>
<evidence type="ECO:0000256" key="1">
    <source>
        <dbReference type="ARBA" id="ARBA00001946"/>
    </source>
</evidence>
<keyword evidence="11 13" id="KW-0547">Nucleotide-binding</keyword>
<keyword evidence="16" id="KW-1185">Reference proteome</keyword>
<dbReference type="InterPro" id="IPR000836">
    <property type="entry name" value="PRTase_dom"/>
</dbReference>